<dbReference type="Proteomes" id="UP000727993">
    <property type="component" value="Unassembled WGS sequence"/>
</dbReference>
<evidence type="ECO:0000313" key="2">
    <source>
        <dbReference type="Proteomes" id="UP000727993"/>
    </source>
</evidence>
<evidence type="ECO:0008006" key="3">
    <source>
        <dbReference type="Google" id="ProtNLM"/>
    </source>
</evidence>
<dbReference type="EMBL" id="JADJZA010000001">
    <property type="protein sequence ID" value="MBK9296344.1"/>
    <property type="molecule type" value="Genomic_DNA"/>
</dbReference>
<sequence length="82" mass="9606">MPRIQLYLPDDLYQQVKEYDLPASKLFQNAVREELDRRDKVAALEVYLDELRAEVGEPSTEDWAWAEEIVDRIDLHLSKSDG</sequence>
<protein>
    <recommendedName>
        <fullName evidence="3">Antitoxin</fullName>
    </recommendedName>
</protein>
<evidence type="ECO:0000313" key="1">
    <source>
        <dbReference type="EMBL" id="MBK9296344.1"/>
    </source>
</evidence>
<gene>
    <name evidence="1" type="ORF">IPN02_05655</name>
</gene>
<name>A0A936NCL8_9ACTN</name>
<accession>A0A936NCL8</accession>
<proteinExistence type="predicted"/>
<dbReference type="AlphaFoldDB" id="A0A936NCL8"/>
<reference evidence="1 2" key="1">
    <citation type="submission" date="2020-10" db="EMBL/GenBank/DDBJ databases">
        <title>Connecting structure to function with the recovery of over 1000 high-quality activated sludge metagenome-assembled genomes encoding full-length rRNA genes using long-read sequencing.</title>
        <authorList>
            <person name="Singleton C.M."/>
            <person name="Petriglieri F."/>
            <person name="Kristensen J.M."/>
            <person name="Kirkegaard R.H."/>
            <person name="Michaelsen T.Y."/>
            <person name="Andersen M.H."/>
            <person name="Karst S.M."/>
            <person name="Dueholm M.S."/>
            <person name="Nielsen P.H."/>
            <person name="Albertsen M."/>
        </authorList>
    </citation>
    <scope>NUCLEOTIDE SEQUENCE [LARGE SCALE GENOMIC DNA]</scope>
    <source>
        <strain evidence="1">Lyne_18-Q3-R50-59_MAXAC.006</strain>
    </source>
</reference>
<comment type="caution">
    <text evidence="1">The sequence shown here is derived from an EMBL/GenBank/DDBJ whole genome shotgun (WGS) entry which is preliminary data.</text>
</comment>
<organism evidence="1 2">
    <name type="scientific">Candidatus Neomicrothrix subdominans</name>
    <dbReference type="NCBI Taxonomy" id="2954438"/>
    <lineage>
        <taxon>Bacteria</taxon>
        <taxon>Bacillati</taxon>
        <taxon>Actinomycetota</taxon>
        <taxon>Acidimicrobiia</taxon>
        <taxon>Acidimicrobiales</taxon>
        <taxon>Microthrixaceae</taxon>
        <taxon>Candidatus Neomicrothrix</taxon>
    </lineage>
</organism>